<comment type="similarity">
    <text evidence="2">In the C-terminal section; belongs to the transpeptidase family.</text>
</comment>
<dbReference type="NCBIfam" id="TIGR02074">
    <property type="entry name" value="PBP_1a_fam"/>
    <property type="match status" value="1"/>
</dbReference>
<dbReference type="GO" id="GO:0071555">
    <property type="term" value="P:cell wall organization"/>
    <property type="evidence" value="ECO:0007669"/>
    <property type="project" value="UniProtKB-KW"/>
</dbReference>
<evidence type="ECO:0000256" key="2">
    <source>
        <dbReference type="ARBA" id="ARBA00007090"/>
    </source>
</evidence>
<reference evidence="19" key="1">
    <citation type="submission" date="2019-03" db="EMBL/GenBank/DDBJ databases">
        <title>Lake Tanganyika Metagenome-Assembled Genomes (MAGs).</title>
        <authorList>
            <person name="Tran P."/>
        </authorList>
    </citation>
    <scope>NUCLEOTIDE SEQUENCE</scope>
    <source>
        <strain evidence="19">M_DeepCast_400m_m2_100</strain>
    </source>
</reference>
<comment type="subcellular location">
    <subcellularLocation>
        <location evidence="1">Cell membrane</location>
    </subcellularLocation>
</comment>
<keyword evidence="11" id="KW-0573">Peptidoglycan synthesis</keyword>
<keyword evidence="7" id="KW-0328">Glycosyltransferase</keyword>
<keyword evidence="12" id="KW-0472">Membrane</keyword>
<evidence type="ECO:0000259" key="17">
    <source>
        <dbReference type="Pfam" id="PF00905"/>
    </source>
</evidence>
<evidence type="ECO:0000256" key="13">
    <source>
        <dbReference type="ARBA" id="ARBA00023268"/>
    </source>
</evidence>
<dbReference type="Pfam" id="PF00905">
    <property type="entry name" value="Transpeptidase"/>
    <property type="match status" value="1"/>
</dbReference>
<dbReference type="Proteomes" id="UP000748308">
    <property type="component" value="Unassembled WGS sequence"/>
</dbReference>
<evidence type="ECO:0000256" key="1">
    <source>
        <dbReference type="ARBA" id="ARBA00004236"/>
    </source>
</evidence>
<sequence>MKHFVLAFLLVILLLAGGLYGLIRFFGHNLPSPATPREMEASLSTRLLDAQGRPFDEFYVEDRVPLRLGDVPPAFLQAILATEDRQFYRHWGINSTSVLRAIRSNVLEGRIAEGASTITQQLAWNLFLDHRRTLGRKIREAILALRIERSFSKDEILEMYVNQIYFGEGAYGLEAAARRFCGVPAAALSLEQCALLAGLPGNPAAFSPRRHPEAAKRRRSIVLRSMLETGAIDEQTCERAMAAPIVVREAGGRGRLGAYFTEAVRRELAGRYGTERIYHGGLVVETTLDIDLQRVAEEALESQLSKIEGLILYPYLFGRGDEMLASYGLPPQERLASPLRLQGAVIAVDIATGAVRAMVGGRDFAESPFNRATQAPRQSASTFKPFIYAEAIRQGYRSNDILVDEPTTFRLNDGRGTIYEIRNFDTREDYGPVTLRFALAKSINRPTARLLDAVGIRRVVALTRAMGLRGRVPAVISLAAGTAEATLIDLTSAFGAFGNHGILVQPYLIERVSDRYGHELERHALQSEQVLDERTAAIVTSMLETVFDFGTGYEARSALGLTGAAAGKTGTMDDYTDAWFVGYTPEIAVGVWVGFDWKIRIGGSTTATGAKAALPIWVSVVRAAQAGARLQDFEIPLGLVPARTCLHSGALAGPHCPSPVEDLFIPGTEPGEICRRH</sequence>
<dbReference type="PANTHER" id="PTHR32282">
    <property type="entry name" value="BINDING PROTEIN TRANSPEPTIDASE, PUTATIVE-RELATED"/>
    <property type="match status" value="1"/>
</dbReference>
<keyword evidence="9" id="KW-0378">Hydrolase</keyword>
<keyword evidence="14" id="KW-0961">Cell wall biogenesis/degradation</keyword>
<dbReference type="GO" id="GO:0009002">
    <property type="term" value="F:serine-type D-Ala-D-Ala carboxypeptidase activity"/>
    <property type="evidence" value="ECO:0007669"/>
    <property type="project" value="UniProtKB-EC"/>
</dbReference>
<comment type="similarity">
    <text evidence="3">In the N-terminal section; belongs to the glycosyltransferase 51 family.</text>
</comment>
<dbReference type="GO" id="GO:0030288">
    <property type="term" value="C:outer membrane-bounded periplasmic space"/>
    <property type="evidence" value="ECO:0007669"/>
    <property type="project" value="TreeGrafter"/>
</dbReference>
<evidence type="ECO:0000313" key="19">
    <source>
        <dbReference type="EMBL" id="MBM3316244.1"/>
    </source>
</evidence>
<dbReference type="SUPFAM" id="SSF53955">
    <property type="entry name" value="Lysozyme-like"/>
    <property type="match status" value="1"/>
</dbReference>
<dbReference type="InterPro" id="IPR050396">
    <property type="entry name" value="Glycosyltr_51/Transpeptidase"/>
</dbReference>
<keyword evidence="6" id="KW-0645">Protease</keyword>
<keyword evidence="10" id="KW-0133">Cell shape</keyword>
<dbReference type="Pfam" id="PF00912">
    <property type="entry name" value="Transgly"/>
    <property type="match status" value="1"/>
</dbReference>
<evidence type="ECO:0000256" key="7">
    <source>
        <dbReference type="ARBA" id="ARBA00022676"/>
    </source>
</evidence>
<keyword evidence="13" id="KW-0511">Multifunctional enzyme</keyword>
<evidence type="ECO:0000256" key="11">
    <source>
        <dbReference type="ARBA" id="ARBA00022984"/>
    </source>
</evidence>
<dbReference type="FunFam" id="1.10.3810.10:FF:000001">
    <property type="entry name" value="Penicillin-binding protein 1A"/>
    <property type="match status" value="1"/>
</dbReference>
<dbReference type="GO" id="GO:0008360">
    <property type="term" value="P:regulation of cell shape"/>
    <property type="evidence" value="ECO:0007669"/>
    <property type="project" value="UniProtKB-KW"/>
</dbReference>
<dbReference type="GO" id="GO:0006508">
    <property type="term" value="P:proteolysis"/>
    <property type="evidence" value="ECO:0007669"/>
    <property type="project" value="UniProtKB-KW"/>
</dbReference>
<dbReference type="EMBL" id="VGIY01000002">
    <property type="protein sequence ID" value="MBM3316244.1"/>
    <property type="molecule type" value="Genomic_DNA"/>
</dbReference>
<dbReference type="InterPro" id="IPR023346">
    <property type="entry name" value="Lysozyme-like_dom_sf"/>
</dbReference>
<dbReference type="GO" id="GO:0009252">
    <property type="term" value="P:peptidoglycan biosynthetic process"/>
    <property type="evidence" value="ECO:0007669"/>
    <property type="project" value="UniProtKB-KW"/>
</dbReference>
<dbReference type="SUPFAM" id="SSF56601">
    <property type="entry name" value="beta-lactamase/transpeptidase-like"/>
    <property type="match status" value="1"/>
</dbReference>
<evidence type="ECO:0000256" key="5">
    <source>
        <dbReference type="ARBA" id="ARBA00022645"/>
    </source>
</evidence>
<evidence type="ECO:0000259" key="18">
    <source>
        <dbReference type="Pfam" id="PF00912"/>
    </source>
</evidence>
<feature type="domain" description="Glycosyl transferase family 51" evidence="18">
    <location>
        <begin position="53"/>
        <end position="226"/>
    </location>
</feature>
<evidence type="ECO:0000256" key="15">
    <source>
        <dbReference type="ARBA" id="ARBA00034000"/>
    </source>
</evidence>
<dbReference type="Gene3D" id="3.40.710.10">
    <property type="entry name" value="DD-peptidase/beta-lactamase superfamily"/>
    <property type="match status" value="1"/>
</dbReference>
<protein>
    <submittedName>
        <fullName evidence="19">PBP1A family penicillin-binding protein</fullName>
    </submittedName>
</protein>
<comment type="catalytic activity">
    <reaction evidence="15">
        <text>Preferential cleavage: (Ac)2-L-Lys-D-Ala-|-D-Ala. Also transpeptidation of peptidyl-alanyl moieties that are N-acyl substituents of D-alanine.</text>
        <dbReference type="EC" id="3.4.16.4"/>
    </reaction>
</comment>
<accession>A0A938BKQ0</accession>
<keyword evidence="4" id="KW-1003">Cell membrane</keyword>
<dbReference type="InterPro" id="IPR012338">
    <property type="entry name" value="Beta-lactam/transpept-like"/>
</dbReference>
<evidence type="ECO:0000256" key="9">
    <source>
        <dbReference type="ARBA" id="ARBA00022801"/>
    </source>
</evidence>
<evidence type="ECO:0000313" key="20">
    <source>
        <dbReference type="Proteomes" id="UP000748308"/>
    </source>
</evidence>
<comment type="caution">
    <text evidence="19">The sequence shown here is derived from an EMBL/GenBank/DDBJ whole genome shotgun (WGS) entry which is preliminary data.</text>
</comment>
<keyword evidence="8" id="KW-0808">Transferase</keyword>
<proteinExistence type="inferred from homology"/>
<gene>
    <name evidence="19" type="ORF">FJY75_00160</name>
</gene>
<evidence type="ECO:0000256" key="3">
    <source>
        <dbReference type="ARBA" id="ARBA00007739"/>
    </source>
</evidence>
<dbReference type="Gene3D" id="1.10.3810.10">
    <property type="entry name" value="Biosynthetic peptidoglycan transglycosylase-like"/>
    <property type="match status" value="1"/>
</dbReference>
<name>A0A938BKQ0_UNCEI</name>
<evidence type="ECO:0000256" key="4">
    <source>
        <dbReference type="ARBA" id="ARBA00022475"/>
    </source>
</evidence>
<evidence type="ECO:0000256" key="6">
    <source>
        <dbReference type="ARBA" id="ARBA00022670"/>
    </source>
</evidence>
<dbReference type="GO" id="GO:0008955">
    <property type="term" value="F:peptidoglycan glycosyltransferase activity"/>
    <property type="evidence" value="ECO:0007669"/>
    <property type="project" value="UniProtKB-EC"/>
</dbReference>
<evidence type="ECO:0000256" key="16">
    <source>
        <dbReference type="ARBA" id="ARBA00049902"/>
    </source>
</evidence>
<keyword evidence="5" id="KW-0121">Carboxypeptidase</keyword>
<dbReference type="PANTHER" id="PTHR32282:SF11">
    <property type="entry name" value="PENICILLIN-BINDING PROTEIN 1B"/>
    <property type="match status" value="1"/>
</dbReference>
<dbReference type="InterPro" id="IPR036950">
    <property type="entry name" value="PBP_transglycosylase"/>
</dbReference>
<comment type="catalytic activity">
    <reaction evidence="16">
        <text>[GlcNAc-(1-&gt;4)-Mur2Ac(oyl-L-Ala-gamma-D-Glu-L-Lys-D-Ala-D-Ala)](n)-di-trans,octa-cis-undecaprenyl diphosphate + beta-D-GlcNAc-(1-&gt;4)-Mur2Ac(oyl-L-Ala-gamma-D-Glu-L-Lys-D-Ala-D-Ala)-di-trans,octa-cis-undecaprenyl diphosphate = [GlcNAc-(1-&gt;4)-Mur2Ac(oyl-L-Ala-gamma-D-Glu-L-Lys-D-Ala-D-Ala)](n+1)-di-trans,octa-cis-undecaprenyl diphosphate + di-trans,octa-cis-undecaprenyl diphosphate + H(+)</text>
        <dbReference type="Rhea" id="RHEA:23708"/>
        <dbReference type="Rhea" id="RHEA-COMP:9602"/>
        <dbReference type="Rhea" id="RHEA-COMP:9603"/>
        <dbReference type="ChEBI" id="CHEBI:15378"/>
        <dbReference type="ChEBI" id="CHEBI:58405"/>
        <dbReference type="ChEBI" id="CHEBI:60033"/>
        <dbReference type="ChEBI" id="CHEBI:78435"/>
        <dbReference type="EC" id="2.4.99.28"/>
    </reaction>
</comment>
<dbReference type="GO" id="GO:0008658">
    <property type="term" value="F:penicillin binding"/>
    <property type="evidence" value="ECO:0007669"/>
    <property type="project" value="InterPro"/>
</dbReference>
<dbReference type="GO" id="GO:0005886">
    <property type="term" value="C:plasma membrane"/>
    <property type="evidence" value="ECO:0007669"/>
    <property type="project" value="UniProtKB-SubCell"/>
</dbReference>
<evidence type="ECO:0000256" key="8">
    <source>
        <dbReference type="ARBA" id="ARBA00022679"/>
    </source>
</evidence>
<organism evidence="19 20">
    <name type="scientific">Eiseniibacteriota bacterium</name>
    <dbReference type="NCBI Taxonomy" id="2212470"/>
    <lineage>
        <taxon>Bacteria</taxon>
        <taxon>Candidatus Eiseniibacteriota</taxon>
    </lineage>
</organism>
<dbReference type="InterPro" id="IPR001264">
    <property type="entry name" value="Glyco_trans_51"/>
</dbReference>
<evidence type="ECO:0000256" key="14">
    <source>
        <dbReference type="ARBA" id="ARBA00023316"/>
    </source>
</evidence>
<evidence type="ECO:0000256" key="12">
    <source>
        <dbReference type="ARBA" id="ARBA00023136"/>
    </source>
</evidence>
<feature type="domain" description="Penicillin-binding protein transpeptidase" evidence="17">
    <location>
        <begin position="343"/>
        <end position="586"/>
    </location>
</feature>
<evidence type="ECO:0000256" key="10">
    <source>
        <dbReference type="ARBA" id="ARBA00022960"/>
    </source>
</evidence>
<dbReference type="AlphaFoldDB" id="A0A938BKQ0"/>
<dbReference type="InterPro" id="IPR001460">
    <property type="entry name" value="PCN-bd_Tpept"/>
</dbReference>